<dbReference type="WBParaSite" id="GPUH_0002461901-mRNA-1">
    <property type="protein sequence ID" value="GPUH_0002461901-mRNA-1"/>
    <property type="gene ID" value="GPUH_0002461901"/>
</dbReference>
<proteinExistence type="predicted"/>
<evidence type="ECO:0000313" key="1">
    <source>
        <dbReference type="WBParaSite" id="GPUH_0002461901-mRNA-1"/>
    </source>
</evidence>
<protein>
    <submittedName>
        <fullName evidence="1">CIA30 domain-containing protein</fullName>
    </submittedName>
</protein>
<organism evidence="1">
    <name type="scientific">Gongylonema pulchrum</name>
    <dbReference type="NCBI Taxonomy" id="637853"/>
    <lineage>
        <taxon>Eukaryota</taxon>
        <taxon>Metazoa</taxon>
        <taxon>Ecdysozoa</taxon>
        <taxon>Nematoda</taxon>
        <taxon>Chromadorea</taxon>
        <taxon>Rhabditida</taxon>
        <taxon>Spirurina</taxon>
        <taxon>Spiruromorpha</taxon>
        <taxon>Spiruroidea</taxon>
        <taxon>Gongylonematidae</taxon>
        <taxon>Gongylonema</taxon>
    </lineage>
</organism>
<reference evidence="1" key="1">
    <citation type="submission" date="2016-06" db="UniProtKB">
        <authorList>
            <consortium name="WormBaseParasite"/>
        </authorList>
    </citation>
    <scope>IDENTIFICATION</scope>
</reference>
<name>A0A183EUE8_9BILA</name>
<sequence length="80" mass="8643">LLEDSNRWQLRASVPLDVPIGSLNLTLDGGVIADRRDGHFPRATSVANGRHSHADQCCCFGLLLGLLAVMARQSFNVGIE</sequence>
<accession>A0A183EUE8</accession>
<dbReference type="AlphaFoldDB" id="A0A183EUE8"/>